<keyword evidence="3" id="KW-1185">Reference proteome</keyword>
<gene>
    <name evidence="2" type="ORF">DFH94DRAFT_378858</name>
</gene>
<feature type="region of interest" description="Disordered" evidence="1">
    <location>
        <begin position="108"/>
        <end position="158"/>
    </location>
</feature>
<reference evidence="2" key="2">
    <citation type="journal article" date="2020" name="Nat. Commun.">
        <title>Large-scale genome sequencing of mycorrhizal fungi provides insights into the early evolution of symbiotic traits.</title>
        <authorList>
            <person name="Miyauchi S."/>
            <person name="Kiss E."/>
            <person name="Kuo A."/>
            <person name="Drula E."/>
            <person name="Kohler A."/>
            <person name="Sanchez-Garcia M."/>
            <person name="Morin E."/>
            <person name="Andreopoulos B."/>
            <person name="Barry K.W."/>
            <person name="Bonito G."/>
            <person name="Buee M."/>
            <person name="Carver A."/>
            <person name="Chen C."/>
            <person name="Cichocki N."/>
            <person name="Clum A."/>
            <person name="Culley D."/>
            <person name="Crous P.W."/>
            <person name="Fauchery L."/>
            <person name="Girlanda M."/>
            <person name="Hayes R.D."/>
            <person name="Keri Z."/>
            <person name="LaButti K."/>
            <person name="Lipzen A."/>
            <person name="Lombard V."/>
            <person name="Magnuson J."/>
            <person name="Maillard F."/>
            <person name="Murat C."/>
            <person name="Nolan M."/>
            <person name="Ohm R.A."/>
            <person name="Pangilinan J."/>
            <person name="Pereira M.F."/>
            <person name="Perotto S."/>
            <person name="Peter M."/>
            <person name="Pfister S."/>
            <person name="Riley R."/>
            <person name="Sitrit Y."/>
            <person name="Stielow J.B."/>
            <person name="Szollosi G."/>
            <person name="Zifcakova L."/>
            <person name="Stursova M."/>
            <person name="Spatafora J.W."/>
            <person name="Tedersoo L."/>
            <person name="Vaario L.M."/>
            <person name="Yamada A."/>
            <person name="Yan M."/>
            <person name="Wang P."/>
            <person name="Xu J."/>
            <person name="Bruns T."/>
            <person name="Baldrian P."/>
            <person name="Vilgalys R."/>
            <person name="Dunand C."/>
            <person name="Henrissat B."/>
            <person name="Grigoriev I.V."/>
            <person name="Hibbett D."/>
            <person name="Nagy L.G."/>
            <person name="Martin F.M."/>
        </authorList>
    </citation>
    <scope>NUCLEOTIDE SEQUENCE</scope>
    <source>
        <strain evidence="2">Prilba</strain>
    </source>
</reference>
<protein>
    <recommendedName>
        <fullName evidence="4">Tetratricopeptide repeat protein</fullName>
    </recommendedName>
</protein>
<name>A0A9P5MZT3_9AGAM</name>
<reference evidence="2" key="1">
    <citation type="submission" date="2019-10" db="EMBL/GenBank/DDBJ databases">
        <authorList>
            <consortium name="DOE Joint Genome Institute"/>
            <person name="Kuo A."/>
            <person name="Miyauchi S."/>
            <person name="Kiss E."/>
            <person name="Drula E."/>
            <person name="Kohler A."/>
            <person name="Sanchez-Garcia M."/>
            <person name="Andreopoulos B."/>
            <person name="Barry K.W."/>
            <person name="Bonito G."/>
            <person name="Buee M."/>
            <person name="Carver A."/>
            <person name="Chen C."/>
            <person name="Cichocki N."/>
            <person name="Clum A."/>
            <person name="Culley D."/>
            <person name="Crous P.W."/>
            <person name="Fauchery L."/>
            <person name="Girlanda M."/>
            <person name="Hayes R."/>
            <person name="Keri Z."/>
            <person name="LaButti K."/>
            <person name="Lipzen A."/>
            <person name="Lombard V."/>
            <person name="Magnuson J."/>
            <person name="Maillard F."/>
            <person name="Morin E."/>
            <person name="Murat C."/>
            <person name="Nolan M."/>
            <person name="Ohm R."/>
            <person name="Pangilinan J."/>
            <person name="Pereira M."/>
            <person name="Perotto S."/>
            <person name="Peter M."/>
            <person name="Riley R."/>
            <person name="Sitrit Y."/>
            <person name="Stielow B."/>
            <person name="Szollosi G."/>
            <person name="Zifcakova L."/>
            <person name="Stursova M."/>
            <person name="Spatafora J.W."/>
            <person name="Tedersoo L."/>
            <person name="Vaario L.-M."/>
            <person name="Yamada A."/>
            <person name="Yan M."/>
            <person name="Wang P."/>
            <person name="Xu J."/>
            <person name="Bruns T."/>
            <person name="Baldrian P."/>
            <person name="Vilgalys R."/>
            <person name="Henrissat B."/>
            <person name="Grigoriev I.V."/>
            <person name="Hibbett D."/>
            <person name="Nagy L.G."/>
            <person name="Martin F.M."/>
        </authorList>
    </citation>
    <scope>NUCLEOTIDE SEQUENCE</scope>
    <source>
        <strain evidence="2">Prilba</strain>
    </source>
</reference>
<dbReference type="Proteomes" id="UP000759537">
    <property type="component" value="Unassembled WGS sequence"/>
</dbReference>
<comment type="caution">
    <text evidence="2">The sequence shown here is derived from an EMBL/GenBank/DDBJ whole genome shotgun (WGS) entry which is preliminary data.</text>
</comment>
<accession>A0A9P5MZT3</accession>
<dbReference type="Gene3D" id="1.25.40.10">
    <property type="entry name" value="Tetratricopeptide repeat domain"/>
    <property type="match status" value="1"/>
</dbReference>
<proteinExistence type="predicted"/>
<dbReference type="AlphaFoldDB" id="A0A9P5MZT3"/>
<dbReference type="OrthoDB" id="428342at2759"/>
<evidence type="ECO:0000313" key="3">
    <source>
        <dbReference type="Proteomes" id="UP000759537"/>
    </source>
</evidence>
<evidence type="ECO:0008006" key="4">
    <source>
        <dbReference type="Google" id="ProtNLM"/>
    </source>
</evidence>
<feature type="compositionally biased region" description="Basic and acidic residues" evidence="1">
    <location>
        <begin position="115"/>
        <end position="137"/>
    </location>
</feature>
<dbReference type="EMBL" id="WHVB01000005">
    <property type="protein sequence ID" value="KAF8482741.1"/>
    <property type="molecule type" value="Genomic_DNA"/>
</dbReference>
<sequence>MCPWVRAHTTSANTNSEVRSALGRGYLQAGQLNQAEAHFAAISADTNAPETTQALNAAFLASARGDWEAAGTLLRELVGQDDANYAVHHRHRRRAAAVAWVATAWAERCGPQRHGSGDERSGSERSSSERSSNERSSSECSGSERSGSECGGGECSGG</sequence>
<evidence type="ECO:0000313" key="2">
    <source>
        <dbReference type="EMBL" id="KAF8482741.1"/>
    </source>
</evidence>
<evidence type="ECO:0000256" key="1">
    <source>
        <dbReference type="SAM" id="MobiDB-lite"/>
    </source>
</evidence>
<feature type="compositionally biased region" description="Gly residues" evidence="1">
    <location>
        <begin position="149"/>
        <end position="158"/>
    </location>
</feature>
<organism evidence="2 3">
    <name type="scientific">Russula ochroleuca</name>
    <dbReference type="NCBI Taxonomy" id="152965"/>
    <lineage>
        <taxon>Eukaryota</taxon>
        <taxon>Fungi</taxon>
        <taxon>Dikarya</taxon>
        <taxon>Basidiomycota</taxon>
        <taxon>Agaricomycotina</taxon>
        <taxon>Agaricomycetes</taxon>
        <taxon>Russulales</taxon>
        <taxon>Russulaceae</taxon>
        <taxon>Russula</taxon>
    </lineage>
</organism>
<dbReference type="InterPro" id="IPR011990">
    <property type="entry name" value="TPR-like_helical_dom_sf"/>
</dbReference>